<dbReference type="SUPFAM" id="SSF55469">
    <property type="entry name" value="FMN-dependent nitroreductase-like"/>
    <property type="match status" value="1"/>
</dbReference>
<sequence>MTAPVEIMAGLPFDVAETDRLLTTTRSVRRRLDLERPVPREVVEEALEVAVQAPTANNTQNWRWLVITDDAVKAKIGELTTLSWQFHRMDMWTNAGRRRNDRQARRNYQSAQALAEAIARVPILVIPCVLGRPPDIAAIDEAWRRRMATKEDDDPGHRSTHGSMRASIFYGSIFPAIWSFQLALRSRGLGSTITCLHVAHERPVGELLGIPSGVTQVCLIPVAYTVGTDFRPADRVSAKERTYWERWES</sequence>
<keyword evidence="5" id="KW-1185">Reference proteome</keyword>
<dbReference type="Gene3D" id="3.40.109.10">
    <property type="entry name" value="NADH Oxidase"/>
    <property type="match status" value="1"/>
</dbReference>
<dbReference type="PANTHER" id="PTHR43673">
    <property type="entry name" value="NAD(P)H NITROREDUCTASE YDGI-RELATED"/>
    <property type="match status" value="1"/>
</dbReference>
<name>A0ABW7YUW5_9ACTN</name>
<dbReference type="InterPro" id="IPR000415">
    <property type="entry name" value="Nitroreductase-like"/>
</dbReference>
<gene>
    <name evidence="4" type="ORF">ACIBG2_20095</name>
</gene>
<reference evidence="4 5" key="1">
    <citation type="submission" date="2024-10" db="EMBL/GenBank/DDBJ databases">
        <title>The Natural Products Discovery Center: Release of the First 8490 Sequenced Strains for Exploring Actinobacteria Biosynthetic Diversity.</title>
        <authorList>
            <person name="Kalkreuter E."/>
            <person name="Kautsar S.A."/>
            <person name="Yang D."/>
            <person name="Bader C.D."/>
            <person name="Teijaro C.N."/>
            <person name="Fluegel L."/>
            <person name="Davis C.M."/>
            <person name="Simpson J.R."/>
            <person name="Lauterbach L."/>
            <person name="Steele A.D."/>
            <person name="Gui C."/>
            <person name="Meng S."/>
            <person name="Li G."/>
            <person name="Viehrig K."/>
            <person name="Ye F."/>
            <person name="Su P."/>
            <person name="Kiefer A.F."/>
            <person name="Nichols A."/>
            <person name="Cepeda A.J."/>
            <person name="Yan W."/>
            <person name="Fan B."/>
            <person name="Jiang Y."/>
            <person name="Adhikari A."/>
            <person name="Zheng C.-J."/>
            <person name="Schuster L."/>
            <person name="Cowan T.M."/>
            <person name="Smanski M.J."/>
            <person name="Chevrette M.G."/>
            <person name="De Carvalho L.P.S."/>
            <person name="Shen B."/>
        </authorList>
    </citation>
    <scope>NUCLEOTIDE SEQUENCE [LARGE SCALE GENOMIC DNA]</scope>
    <source>
        <strain evidence="4 5">NPDC050545</strain>
    </source>
</reference>
<dbReference type="Pfam" id="PF00881">
    <property type="entry name" value="Nitroreductase"/>
    <property type="match status" value="1"/>
</dbReference>
<evidence type="ECO:0000256" key="1">
    <source>
        <dbReference type="ARBA" id="ARBA00007118"/>
    </source>
</evidence>
<evidence type="ECO:0000259" key="3">
    <source>
        <dbReference type="Pfam" id="PF00881"/>
    </source>
</evidence>
<comment type="caution">
    <text evidence="4">The sequence shown here is derived from an EMBL/GenBank/DDBJ whole genome shotgun (WGS) entry which is preliminary data.</text>
</comment>
<keyword evidence="2" id="KW-0560">Oxidoreductase</keyword>
<feature type="domain" description="Nitroreductase" evidence="3">
    <location>
        <begin position="24"/>
        <end position="224"/>
    </location>
</feature>
<dbReference type="RefSeq" id="WP_397083174.1">
    <property type="nucleotide sequence ID" value="NZ_JBITGY010000005.1"/>
</dbReference>
<dbReference type="CDD" id="cd02062">
    <property type="entry name" value="Nitro_FMN_reductase"/>
    <property type="match status" value="1"/>
</dbReference>
<comment type="similarity">
    <text evidence="1">Belongs to the nitroreductase family.</text>
</comment>
<protein>
    <submittedName>
        <fullName evidence="4">Nitroreductase family protein</fullName>
    </submittedName>
</protein>
<organism evidence="4 5">
    <name type="scientific">Nonomuraea typhae</name>
    <dbReference type="NCBI Taxonomy" id="2603600"/>
    <lineage>
        <taxon>Bacteria</taxon>
        <taxon>Bacillati</taxon>
        <taxon>Actinomycetota</taxon>
        <taxon>Actinomycetes</taxon>
        <taxon>Streptosporangiales</taxon>
        <taxon>Streptosporangiaceae</taxon>
        <taxon>Nonomuraea</taxon>
    </lineage>
</organism>
<dbReference type="EMBL" id="JBITGY010000005">
    <property type="protein sequence ID" value="MFI6499701.1"/>
    <property type="molecule type" value="Genomic_DNA"/>
</dbReference>
<dbReference type="Proteomes" id="UP001612741">
    <property type="component" value="Unassembled WGS sequence"/>
</dbReference>
<evidence type="ECO:0000313" key="4">
    <source>
        <dbReference type="EMBL" id="MFI6499701.1"/>
    </source>
</evidence>
<dbReference type="PANTHER" id="PTHR43673:SF10">
    <property type="entry name" value="NADH DEHYDROGENASE_NAD(P)H NITROREDUCTASE XCC3605-RELATED"/>
    <property type="match status" value="1"/>
</dbReference>
<dbReference type="InterPro" id="IPR029479">
    <property type="entry name" value="Nitroreductase"/>
</dbReference>
<evidence type="ECO:0000256" key="2">
    <source>
        <dbReference type="ARBA" id="ARBA00023002"/>
    </source>
</evidence>
<accession>A0ABW7YUW5</accession>
<evidence type="ECO:0000313" key="5">
    <source>
        <dbReference type="Proteomes" id="UP001612741"/>
    </source>
</evidence>
<proteinExistence type="inferred from homology"/>